<evidence type="ECO:0000256" key="1">
    <source>
        <dbReference type="ARBA" id="ARBA00022475"/>
    </source>
</evidence>
<comment type="caution">
    <text evidence="10">The sequence shown here is derived from an EMBL/GenBank/DDBJ whole genome shotgun (WGS) entry which is preliminary data.</text>
</comment>
<evidence type="ECO:0000256" key="7">
    <source>
        <dbReference type="ARBA" id="ARBA00023136"/>
    </source>
</evidence>
<keyword evidence="5" id="KW-0448">Lipopolysaccharide biosynthesis</keyword>
<feature type="domain" description="Glycosyltransferase 2-like" evidence="9">
    <location>
        <begin position="4"/>
        <end position="163"/>
    </location>
</feature>
<evidence type="ECO:0000313" key="10">
    <source>
        <dbReference type="EMBL" id="HIK00781.1"/>
    </source>
</evidence>
<evidence type="ECO:0000313" key="11">
    <source>
        <dbReference type="Proteomes" id="UP000646946"/>
    </source>
</evidence>
<name>A0A832VAX6_9ARCH</name>
<keyword evidence="4 8" id="KW-0812">Transmembrane</keyword>
<evidence type="ECO:0000256" key="8">
    <source>
        <dbReference type="SAM" id="Phobius"/>
    </source>
</evidence>
<gene>
    <name evidence="10" type="ORF">H1016_04560</name>
</gene>
<evidence type="ECO:0000256" key="3">
    <source>
        <dbReference type="ARBA" id="ARBA00022679"/>
    </source>
</evidence>
<reference evidence="10 11" key="1">
    <citation type="journal article" name="Nat. Commun.">
        <title>Undinarchaeota illuminate DPANN phylogeny and the impact of gene transfer on archaeal evolution.</title>
        <authorList>
            <person name="Dombrowski N."/>
            <person name="Williams T.A."/>
            <person name="Sun J."/>
            <person name="Woodcroft B.J."/>
            <person name="Lee J.H."/>
            <person name="Minh B.Q."/>
            <person name="Rinke C."/>
            <person name="Spang A."/>
        </authorList>
    </citation>
    <scope>NUCLEOTIDE SEQUENCE [LARGE SCALE GENOMIC DNA]</scope>
    <source>
        <strain evidence="10">MAG_bin1129</strain>
    </source>
</reference>
<dbReference type="Proteomes" id="UP000646946">
    <property type="component" value="Unassembled WGS sequence"/>
</dbReference>
<keyword evidence="1" id="KW-1003">Cell membrane</keyword>
<dbReference type="AlphaFoldDB" id="A0A832VAX6"/>
<sequence length="307" mass="34889">MDLSIVIPTFNEQENVEKLHSELVSTLKKINKSCEIIFVDDGSTDQTFEKLERIARRDKKVRIVKFTRNFGQTAALLAGFQKSKGNVIISMDADLQNDPADIPKLLRKLNDGYDVVCGWRANRKDTFGKVLSSKISNWLMDFLMDLNIHDSGCTLRAYKRRTVNDLQIYGETHRYIPAMISSRGFKVAEVPVNHRSRFKGKTKYGLARLPKGLLDLLTLKFLVTYGSRPIHIFGGAGLFLFGLGFLGGLWLAYEKFWLRLSIGNRPLLTLVLLLLILGVLFILNGFVAELLIRTRTTETYKIEKTVN</sequence>
<evidence type="ECO:0000256" key="2">
    <source>
        <dbReference type="ARBA" id="ARBA00022676"/>
    </source>
</evidence>
<dbReference type="InterPro" id="IPR050256">
    <property type="entry name" value="Glycosyltransferase_2"/>
</dbReference>
<dbReference type="InterPro" id="IPR029044">
    <property type="entry name" value="Nucleotide-diphossugar_trans"/>
</dbReference>
<dbReference type="PANTHER" id="PTHR48090">
    <property type="entry name" value="UNDECAPRENYL-PHOSPHATE 4-DEOXY-4-FORMAMIDO-L-ARABINOSE TRANSFERASE-RELATED"/>
    <property type="match status" value="1"/>
</dbReference>
<keyword evidence="3" id="KW-0808">Transferase</keyword>
<proteinExistence type="predicted"/>
<evidence type="ECO:0000256" key="4">
    <source>
        <dbReference type="ARBA" id="ARBA00022692"/>
    </source>
</evidence>
<accession>A0A832VAX6</accession>
<dbReference type="GO" id="GO:0016757">
    <property type="term" value="F:glycosyltransferase activity"/>
    <property type="evidence" value="ECO:0007669"/>
    <property type="project" value="UniProtKB-KW"/>
</dbReference>
<feature type="transmembrane region" description="Helical" evidence="8">
    <location>
        <begin position="230"/>
        <end position="253"/>
    </location>
</feature>
<evidence type="ECO:0000256" key="6">
    <source>
        <dbReference type="ARBA" id="ARBA00022989"/>
    </source>
</evidence>
<dbReference type="SUPFAM" id="SSF53448">
    <property type="entry name" value="Nucleotide-diphospho-sugar transferases"/>
    <property type="match status" value="1"/>
</dbReference>
<evidence type="ECO:0000259" key="9">
    <source>
        <dbReference type="Pfam" id="PF00535"/>
    </source>
</evidence>
<dbReference type="PANTHER" id="PTHR48090:SF3">
    <property type="entry name" value="UNDECAPRENYL-PHOSPHATE 4-DEOXY-4-FORMAMIDO-L-ARABINOSE TRANSFERASE"/>
    <property type="match status" value="1"/>
</dbReference>
<dbReference type="CDD" id="cd04187">
    <property type="entry name" value="DPM1_like_bac"/>
    <property type="match status" value="1"/>
</dbReference>
<dbReference type="Pfam" id="PF00535">
    <property type="entry name" value="Glycos_transf_2"/>
    <property type="match status" value="1"/>
</dbReference>
<protein>
    <submittedName>
        <fullName evidence="10">Glycosyltransferase family 2 protein</fullName>
    </submittedName>
</protein>
<keyword evidence="2" id="KW-0328">Glycosyltransferase</keyword>
<evidence type="ECO:0000256" key="5">
    <source>
        <dbReference type="ARBA" id="ARBA00022985"/>
    </source>
</evidence>
<feature type="transmembrane region" description="Helical" evidence="8">
    <location>
        <begin position="268"/>
        <end position="292"/>
    </location>
</feature>
<keyword evidence="6 8" id="KW-1133">Transmembrane helix</keyword>
<keyword evidence="11" id="KW-1185">Reference proteome</keyword>
<organism evidence="10 11">
    <name type="scientific">Candidatus Naiadarchaeum limnaeum</name>
    <dbReference type="NCBI Taxonomy" id="2756139"/>
    <lineage>
        <taxon>Archaea</taxon>
        <taxon>Candidatus Undinarchaeota</taxon>
        <taxon>Candidatus Undinarchaeia</taxon>
        <taxon>Candidatus Naiadarchaeales</taxon>
        <taxon>Candidatus Naiadarchaeaceae</taxon>
        <taxon>Candidatus Naiadarchaeum</taxon>
    </lineage>
</organism>
<keyword evidence="7 8" id="KW-0472">Membrane</keyword>
<dbReference type="EMBL" id="DVAB01000038">
    <property type="protein sequence ID" value="HIK00781.1"/>
    <property type="molecule type" value="Genomic_DNA"/>
</dbReference>
<dbReference type="GO" id="GO:0005886">
    <property type="term" value="C:plasma membrane"/>
    <property type="evidence" value="ECO:0007669"/>
    <property type="project" value="TreeGrafter"/>
</dbReference>
<dbReference type="InterPro" id="IPR001173">
    <property type="entry name" value="Glyco_trans_2-like"/>
</dbReference>
<dbReference type="Gene3D" id="3.90.550.10">
    <property type="entry name" value="Spore Coat Polysaccharide Biosynthesis Protein SpsA, Chain A"/>
    <property type="match status" value="1"/>
</dbReference>